<sequence length="306" mass="33654">MPRIKLTLGDLPPGLSTRTRNKEQHPGAPDLPKPRRSHAEVLSLRNAEAQARKERKDIREDAIERAAAIEDNMETEDNEQDNRQQWRGDITYASSAAGEDEPGIESDGDSSAYQPNESGEDEIDLESDSEVLYEPPAKTQTRKKRQDSVRTAVQMARSNDTSQPGEKRKLPVEMDKSVTKSTKKTKKPEIGGLAAEWQDRRGRSAAGSSHQTGSTRGRSAASTALSSTSLPPETGADTLDDSLNLATFADEPDGEERQTMAQLEEVVGSKVRRWQAKLIPGKSKSQAPTPSVIKNRDGFKLVDQHE</sequence>
<comment type="caution">
    <text evidence="2">The sequence shown here is derived from an EMBL/GenBank/DDBJ whole genome shotgun (WGS) entry which is preliminary data.</text>
</comment>
<evidence type="ECO:0000256" key="1">
    <source>
        <dbReference type="SAM" id="MobiDB-lite"/>
    </source>
</evidence>
<feature type="compositionally biased region" description="Low complexity" evidence="1">
    <location>
        <begin position="212"/>
        <end position="230"/>
    </location>
</feature>
<feature type="region of interest" description="Disordered" evidence="1">
    <location>
        <begin position="278"/>
        <end position="306"/>
    </location>
</feature>
<dbReference type="Proteomes" id="UP001385951">
    <property type="component" value="Unassembled WGS sequence"/>
</dbReference>
<feature type="compositionally biased region" description="Acidic residues" evidence="1">
    <location>
        <begin position="118"/>
        <end position="131"/>
    </location>
</feature>
<proteinExistence type="predicted"/>
<gene>
    <name evidence="2" type="ORF">QCA50_015532</name>
</gene>
<reference evidence="2 3" key="1">
    <citation type="submission" date="2022-09" db="EMBL/GenBank/DDBJ databases">
        <authorList>
            <person name="Palmer J.M."/>
        </authorList>
    </citation>
    <scope>NUCLEOTIDE SEQUENCE [LARGE SCALE GENOMIC DNA]</scope>
    <source>
        <strain evidence="2 3">DSM 7382</strain>
    </source>
</reference>
<feature type="compositionally biased region" description="Acidic residues" evidence="1">
    <location>
        <begin position="98"/>
        <end position="108"/>
    </location>
</feature>
<evidence type="ECO:0000313" key="3">
    <source>
        <dbReference type="Proteomes" id="UP001385951"/>
    </source>
</evidence>
<feature type="region of interest" description="Disordered" evidence="1">
    <location>
        <begin position="1"/>
        <end position="244"/>
    </location>
</feature>
<keyword evidence="3" id="KW-1185">Reference proteome</keyword>
<feature type="compositionally biased region" description="Basic and acidic residues" evidence="1">
    <location>
        <begin position="165"/>
        <end position="178"/>
    </location>
</feature>
<evidence type="ECO:0000313" key="2">
    <source>
        <dbReference type="EMBL" id="KAK7681440.1"/>
    </source>
</evidence>
<name>A0AAW0FR85_9APHY</name>
<feature type="compositionally biased region" description="Basic and acidic residues" evidence="1">
    <location>
        <begin position="50"/>
        <end position="68"/>
    </location>
</feature>
<dbReference type="EMBL" id="JASBNA010000041">
    <property type="protein sequence ID" value="KAK7681440.1"/>
    <property type="molecule type" value="Genomic_DNA"/>
</dbReference>
<accession>A0AAW0FR85</accession>
<dbReference type="AlphaFoldDB" id="A0AAW0FR85"/>
<organism evidence="2 3">
    <name type="scientific">Cerrena zonata</name>
    <dbReference type="NCBI Taxonomy" id="2478898"/>
    <lineage>
        <taxon>Eukaryota</taxon>
        <taxon>Fungi</taxon>
        <taxon>Dikarya</taxon>
        <taxon>Basidiomycota</taxon>
        <taxon>Agaricomycotina</taxon>
        <taxon>Agaricomycetes</taxon>
        <taxon>Polyporales</taxon>
        <taxon>Cerrenaceae</taxon>
        <taxon>Cerrena</taxon>
    </lineage>
</organism>
<feature type="compositionally biased region" description="Basic and acidic residues" evidence="1">
    <location>
        <begin position="294"/>
        <end position="306"/>
    </location>
</feature>
<protein>
    <submittedName>
        <fullName evidence="2">Uncharacterized protein</fullName>
    </submittedName>
</protein>